<evidence type="ECO:0000313" key="2">
    <source>
        <dbReference type="EMBL" id="SBV98555.1"/>
    </source>
</evidence>
<dbReference type="Gene3D" id="1.10.260.40">
    <property type="entry name" value="lambda repressor-like DNA-binding domains"/>
    <property type="match status" value="1"/>
</dbReference>
<dbReference type="EMBL" id="FLUQ01000001">
    <property type="protein sequence ID" value="SBV98555.1"/>
    <property type="molecule type" value="Genomic_DNA"/>
</dbReference>
<protein>
    <recommendedName>
        <fullName evidence="1">Bacteriophage CI repressor N-terminal domain-containing protein</fullName>
    </recommendedName>
</protein>
<organism evidence="2">
    <name type="scientific">uncultured delta proteobacterium</name>
    <dbReference type="NCBI Taxonomy" id="34034"/>
    <lineage>
        <taxon>Bacteria</taxon>
        <taxon>Deltaproteobacteria</taxon>
        <taxon>environmental samples</taxon>
    </lineage>
</organism>
<accession>A0A212JH32</accession>
<sequence>MNTSSNPQGNPLARVFEAANCRTQEELAGLLGIRQSAVSDAKRRKSVPSEWLVCLFRLRSVNPEWVLTGCGPKYLNKENGQDSATQVEKKDKPSIEVLRLFSSKALADELVRRAGTPACHSKKRTA</sequence>
<name>A0A212JH32_9DELT</name>
<dbReference type="SUPFAM" id="SSF47413">
    <property type="entry name" value="lambda repressor-like DNA-binding domains"/>
    <property type="match status" value="1"/>
</dbReference>
<dbReference type="InterPro" id="IPR010982">
    <property type="entry name" value="Lambda_DNA-bd_dom_sf"/>
</dbReference>
<reference evidence="2" key="1">
    <citation type="submission" date="2016-04" db="EMBL/GenBank/DDBJ databases">
        <authorList>
            <person name="Evans L.H."/>
            <person name="Alamgir A."/>
            <person name="Owens N."/>
            <person name="Weber N.D."/>
            <person name="Virtaneva K."/>
            <person name="Barbian K."/>
            <person name="Babar A."/>
            <person name="Rosenke K."/>
        </authorList>
    </citation>
    <scope>NUCLEOTIDE SEQUENCE</scope>
    <source>
        <strain evidence="2">86</strain>
    </source>
</reference>
<proteinExistence type="predicted"/>
<evidence type="ECO:0000259" key="1">
    <source>
        <dbReference type="Pfam" id="PF07022"/>
    </source>
</evidence>
<feature type="domain" description="Bacteriophage CI repressor N-terminal" evidence="1">
    <location>
        <begin position="13"/>
        <end position="74"/>
    </location>
</feature>
<dbReference type="Pfam" id="PF07022">
    <property type="entry name" value="Phage_CI_repr"/>
    <property type="match status" value="1"/>
</dbReference>
<dbReference type="GO" id="GO:0045892">
    <property type="term" value="P:negative regulation of DNA-templated transcription"/>
    <property type="evidence" value="ECO:0007669"/>
    <property type="project" value="InterPro"/>
</dbReference>
<dbReference type="GO" id="GO:0003677">
    <property type="term" value="F:DNA binding"/>
    <property type="evidence" value="ECO:0007669"/>
    <property type="project" value="InterPro"/>
</dbReference>
<gene>
    <name evidence="2" type="ORF">KL86DPRO_11409</name>
</gene>
<dbReference type="InterPro" id="IPR010744">
    <property type="entry name" value="Phage_CI_N"/>
</dbReference>
<dbReference type="AlphaFoldDB" id="A0A212JH32"/>